<dbReference type="InterPro" id="IPR009081">
    <property type="entry name" value="PP-bd_ACP"/>
</dbReference>
<feature type="domain" description="Carrier" evidence="3">
    <location>
        <begin position="807"/>
        <end position="887"/>
    </location>
</feature>
<dbReference type="Gene3D" id="3.30.559.30">
    <property type="entry name" value="Nonribosomal peptide synthetase, condensation domain"/>
    <property type="match status" value="2"/>
</dbReference>
<name>A0A816D8T6_ADIRI</name>
<protein>
    <recommendedName>
        <fullName evidence="3">Carrier domain-containing protein</fullName>
    </recommendedName>
</protein>
<evidence type="ECO:0000313" key="4">
    <source>
        <dbReference type="EMBL" id="CAF1632694.1"/>
    </source>
</evidence>
<evidence type="ECO:0000259" key="3">
    <source>
        <dbReference type="PROSITE" id="PS50075"/>
    </source>
</evidence>
<dbReference type="Proteomes" id="UP000663828">
    <property type="component" value="Unassembled WGS sequence"/>
</dbReference>
<reference evidence="4" key="1">
    <citation type="submission" date="2021-02" db="EMBL/GenBank/DDBJ databases">
        <authorList>
            <person name="Nowell W R."/>
        </authorList>
    </citation>
    <scope>NUCLEOTIDE SEQUENCE</scope>
</reference>
<dbReference type="GO" id="GO:0005737">
    <property type="term" value="C:cytoplasm"/>
    <property type="evidence" value="ECO:0007669"/>
    <property type="project" value="TreeGrafter"/>
</dbReference>
<dbReference type="PANTHER" id="PTHR45527">
    <property type="entry name" value="NONRIBOSOMAL PEPTIDE SYNTHETASE"/>
    <property type="match status" value="1"/>
</dbReference>
<dbReference type="Gene3D" id="3.40.50.12780">
    <property type="entry name" value="N-terminal domain of ligase-like"/>
    <property type="match status" value="1"/>
</dbReference>
<dbReference type="SUPFAM" id="SSF52777">
    <property type="entry name" value="CoA-dependent acyltransferases"/>
    <property type="match status" value="3"/>
</dbReference>
<dbReference type="InterPro" id="IPR042099">
    <property type="entry name" value="ANL_N_sf"/>
</dbReference>
<dbReference type="GO" id="GO:0043041">
    <property type="term" value="P:amino acid activation for nonribosomal peptide biosynthetic process"/>
    <property type="evidence" value="ECO:0007669"/>
    <property type="project" value="TreeGrafter"/>
</dbReference>
<dbReference type="PROSITE" id="PS50075">
    <property type="entry name" value="CARRIER"/>
    <property type="match status" value="1"/>
</dbReference>
<dbReference type="CDD" id="cd05930">
    <property type="entry name" value="A_NRPS"/>
    <property type="match status" value="1"/>
</dbReference>
<gene>
    <name evidence="4" type="ORF">XAT740_LOCUS51927</name>
</gene>
<keyword evidence="2" id="KW-0597">Phosphoprotein</keyword>
<dbReference type="SUPFAM" id="SSF56801">
    <property type="entry name" value="Acetyl-CoA synthetase-like"/>
    <property type="match status" value="1"/>
</dbReference>
<dbReference type="GO" id="GO:0003824">
    <property type="term" value="F:catalytic activity"/>
    <property type="evidence" value="ECO:0007669"/>
    <property type="project" value="InterPro"/>
</dbReference>
<dbReference type="InterPro" id="IPR001242">
    <property type="entry name" value="Condensation_dom"/>
</dbReference>
<dbReference type="GO" id="GO:0044550">
    <property type="term" value="P:secondary metabolite biosynthetic process"/>
    <property type="evidence" value="ECO:0007669"/>
    <property type="project" value="TreeGrafter"/>
</dbReference>
<dbReference type="Gene3D" id="1.10.1200.10">
    <property type="entry name" value="ACP-like"/>
    <property type="match status" value="1"/>
</dbReference>
<proteinExistence type="predicted"/>
<keyword evidence="1" id="KW-0596">Phosphopantetheine</keyword>
<sequence>AMIEHEMAMSGASMFWRDVLHGCQLDRLLPLPYDRHRLTNEHRTGRAAFVSFDIDHDLSHSLLTYGLSNSVSLEHVSLAVYYLFLFKMTNGENDLCIGMNTDGRYRDELKSVIGMFVNAIPLRCQLNPHWSLHRLIESVSNMMTNSLKHSYFPLQRILAQHPNIAKPAFLDVSFGYAAYDSAKKKDEIIIGETCLHAVRSLITISDEEIKSKYDFFFVVQYNTTTNRLSCTINGSLDLFNARTIDVIAQRFHSMSRQCLAFSADEMLRPIYEQTITLPHERMIVYSTTNTQKTFAPANLVHQEFVYRVMEHPQKVAVELDQQSLTSSELLHNTQVLASQLLLRHHISPGDVICQCVERSLAMVIGIVSILMAGGAYCPLSPKDPPHRLKALVHQTHSRLTLIHSTTKPMFDTDTATVDIETINNFNDWCVKVDVQQLSNLLITIEHIVFTIFTSGSTGIPKAVQVRHRNFSDFMRSFPCVGVLGPNDVIIQMARCSFDNHLLSLAGTLLIGATLVMLRPDGNMDMEYLSEVLDHKQITVMHAVPSLLSTLFDFLRENKRTAAVKWLRSLCSGGEALNVKTANLLRSVVSNACQIRNHYGPAEITVNCACHLIDLSKDHESVPLGCALPNYQCLVLDEFLQNVHVGLEGELVVGGVGVFAGYLHRDGLTGDVLISIDGELFYRTGDLVRMDAGGLIHYGSRRDHQVKLRGQRIELKEIEQCLLQTSISVCIVIQWGENHLVAYVQGSDITEDQLRDHCQLHLPPHMVPSMFIILDKLPLNANGKVDRKQLPLPDVSSLTSLLPSISDVPKNEVEQNVHDIWVQVLRCVGSQLPTSGNFFSIGGHSLLFIDLYHRYQNVFGFDSQTLSIAAFLQQPTIVQHSHLLGSIEIGKSELTKWHTLHIEKGITSYAQERIFLDELIRLSRDTAFYNELTPLKVVHGSLSTDRLTRALRYVLAKHKILRTSLLFNTIDGTLTQSITNKHETFEIIADRTYKNEDELQSIVHQLTINPNLFDLSNGRVFYCEILRPKKSPTGREDNQIVGDKDILVIGFHHAATDRSSRPTFFKDFYNAYNSDLIWPENEDILQYIDYSVHERVIDMTPSRNFWRAQLDGCKLERQLLLPVDRHRLASEQRSSASSLAQISFEDDLSALFFDYSTSHRVTPFQLGLAVFYTFLFKLTHGQTDLCLSALNANRYRTELRNLIGMFVSTLPYRIQLNADWSFDELVEVMRDTCVSIFEHSHYPLQQILADLQMRQSSATFLEIMFEFGTTVAGENRASLNDASFEYLPVEESFYVAKFDFMLWFSHHSSISGNNLSLSIACSRDLFDAETVIGLAQRFNHLLQQILRPNSKENQSNCSLQSFSKFNLLLPEELMEIQNEIFCRQSTIINEGMFCQFCEYIFK</sequence>
<dbReference type="EMBL" id="CAJNOR010008398">
    <property type="protein sequence ID" value="CAF1632694.1"/>
    <property type="molecule type" value="Genomic_DNA"/>
</dbReference>
<dbReference type="InterPro" id="IPR045851">
    <property type="entry name" value="AMP-bd_C_sf"/>
</dbReference>
<dbReference type="InterPro" id="IPR000873">
    <property type="entry name" value="AMP-dep_synth/lig_dom"/>
</dbReference>
<dbReference type="Gene3D" id="3.30.300.30">
    <property type="match status" value="1"/>
</dbReference>
<evidence type="ECO:0000313" key="5">
    <source>
        <dbReference type="Proteomes" id="UP000663828"/>
    </source>
</evidence>
<dbReference type="Pfam" id="PF00550">
    <property type="entry name" value="PP-binding"/>
    <property type="match status" value="1"/>
</dbReference>
<dbReference type="InterPro" id="IPR023213">
    <property type="entry name" value="CAT-like_dom_sf"/>
</dbReference>
<organism evidence="4 5">
    <name type="scientific">Adineta ricciae</name>
    <name type="common">Rotifer</name>
    <dbReference type="NCBI Taxonomy" id="249248"/>
    <lineage>
        <taxon>Eukaryota</taxon>
        <taxon>Metazoa</taxon>
        <taxon>Spiralia</taxon>
        <taxon>Gnathifera</taxon>
        <taxon>Rotifera</taxon>
        <taxon>Eurotatoria</taxon>
        <taxon>Bdelloidea</taxon>
        <taxon>Adinetida</taxon>
        <taxon>Adinetidae</taxon>
        <taxon>Adineta</taxon>
    </lineage>
</organism>
<feature type="non-terminal residue" evidence="4">
    <location>
        <position position="1"/>
    </location>
</feature>
<keyword evidence="5" id="KW-1185">Reference proteome</keyword>
<dbReference type="Pfam" id="PF00668">
    <property type="entry name" value="Condensation"/>
    <property type="match status" value="2"/>
</dbReference>
<dbReference type="PANTHER" id="PTHR45527:SF1">
    <property type="entry name" value="FATTY ACID SYNTHASE"/>
    <property type="match status" value="1"/>
</dbReference>
<dbReference type="InterPro" id="IPR036736">
    <property type="entry name" value="ACP-like_sf"/>
</dbReference>
<dbReference type="SUPFAM" id="SSF47336">
    <property type="entry name" value="ACP-like"/>
    <property type="match status" value="1"/>
</dbReference>
<dbReference type="Pfam" id="PF00501">
    <property type="entry name" value="AMP-binding"/>
    <property type="match status" value="1"/>
</dbReference>
<evidence type="ECO:0000256" key="2">
    <source>
        <dbReference type="ARBA" id="ARBA00022553"/>
    </source>
</evidence>
<dbReference type="GO" id="GO:0031177">
    <property type="term" value="F:phosphopantetheine binding"/>
    <property type="evidence" value="ECO:0007669"/>
    <property type="project" value="TreeGrafter"/>
</dbReference>
<accession>A0A816D8T6</accession>
<comment type="caution">
    <text evidence="4">The sequence shown here is derived from an EMBL/GenBank/DDBJ whole genome shotgun (WGS) entry which is preliminary data.</text>
</comment>
<dbReference type="Gene3D" id="3.30.559.10">
    <property type="entry name" value="Chloramphenicol acetyltransferase-like domain"/>
    <property type="match status" value="1"/>
</dbReference>
<evidence type="ECO:0000256" key="1">
    <source>
        <dbReference type="ARBA" id="ARBA00022450"/>
    </source>
</evidence>